<proteinExistence type="predicted"/>
<evidence type="ECO:0000313" key="5">
    <source>
        <dbReference type="EMBL" id="RXZ61694.1"/>
    </source>
</evidence>
<dbReference type="PANTHER" id="PTHR43280">
    <property type="entry name" value="ARAC-FAMILY TRANSCRIPTIONAL REGULATOR"/>
    <property type="match status" value="1"/>
</dbReference>
<dbReference type="GO" id="GO:0003700">
    <property type="term" value="F:DNA-binding transcription factor activity"/>
    <property type="evidence" value="ECO:0007669"/>
    <property type="project" value="InterPro"/>
</dbReference>
<accession>A0A4Q2KAN9</accession>
<dbReference type="InterPro" id="IPR037923">
    <property type="entry name" value="HTH-like"/>
</dbReference>
<dbReference type="Pfam" id="PF02311">
    <property type="entry name" value="AraC_binding"/>
    <property type="match status" value="1"/>
</dbReference>
<dbReference type="PANTHER" id="PTHR43280:SF2">
    <property type="entry name" value="HTH-TYPE TRANSCRIPTIONAL REGULATOR EXSA"/>
    <property type="match status" value="1"/>
</dbReference>
<evidence type="ECO:0000256" key="3">
    <source>
        <dbReference type="ARBA" id="ARBA00023163"/>
    </source>
</evidence>
<dbReference type="AlphaFoldDB" id="A0A4Q2KAN9"/>
<comment type="caution">
    <text evidence="5">The sequence shown here is derived from an EMBL/GenBank/DDBJ whole genome shotgun (WGS) entry which is preliminary data.</text>
</comment>
<dbReference type="InterPro" id="IPR018062">
    <property type="entry name" value="HTH_AraC-typ_CS"/>
</dbReference>
<dbReference type="SUPFAM" id="SSF46689">
    <property type="entry name" value="Homeodomain-like"/>
    <property type="match status" value="1"/>
</dbReference>
<dbReference type="InterPro" id="IPR003313">
    <property type="entry name" value="AraC-bd"/>
</dbReference>
<dbReference type="Pfam" id="PF12833">
    <property type="entry name" value="HTH_18"/>
    <property type="match status" value="1"/>
</dbReference>
<dbReference type="OrthoDB" id="9791615at2"/>
<organism evidence="5 6">
    <name type="scientific">Candidatus Borkfalkia ceftriaxoniphila</name>
    <dbReference type="NCBI Taxonomy" id="2508949"/>
    <lineage>
        <taxon>Bacteria</taxon>
        <taxon>Bacillati</taxon>
        <taxon>Bacillota</taxon>
        <taxon>Clostridia</taxon>
        <taxon>Christensenellales</taxon>
        <taxon>Christensenellaceae</taxon>
        <taxon>Candidatus Borkfalkia</taxon>
    </lineage>
</organism>
<dbReference type="Gene3D" id="1.10.10.60">
    <property type="entry name" value="Homeodomain-like"/>
    <property type="match status" value="2"/>
</dbReference>
<evidence type="ECO:0000256" key="2">
    <source>
        <dbReference type="ARBA" id="ARBA00023125"/>
    </source>
</evidence>
<dbReference type="InterPro" id="IPR018060">
    <property type="entry name" value="HTH_AraC"/>
</dbReference>
<dbReference type="InterPro" id="IPR009057">
    <property type="entry name" value="Homeodomain-like_sf"/>
</dbReference>
<keyword evidence="1" id="KW-0805">Transcription regulation</keyword>
<dbReference type="PRINTS" id="PR00032">
    <property type="entry name" value="HTHARAC"/>
</dbReference>
<keyword evidence="2" id="KW-0238">DNA-binding</keyword>
<dbReference type="InterPro" id="IPR014710">
    <property type="entry name" value="RmlC-like_jellyroll"/>
</dbReference>
<evidence type="ECO:0000259" key="4">
    <source>
        <dbReference type="PROSITE" id="PS01124"/>
    </source>
</evidence>
<dbReference type="PROSITE" id="PS00041">
    <property type="entry name" value="HTH_ARAC_FAMILY_1"/>
    <property type="match status" value="1"/>
</dbReference>
<evidence type="ECO:0000313" key="6">
    <source>
        <dbReference type="Proteomes" id="UP000291269"/>
    </source>
</evidence>
<dbReference type="InterPro" id="IPR020449">
    <property type="entry name" value="Tscrpt_reg_AraC-type_HTH"/>
</dbReference>
<protein>
    <submittedName>
        <fullName evidence="5">Helix-turn-helix domain-containing protein</fullName>
    </submittedName>
</protein>
<dbReference type="PROSITE" id="PS01124">
    <property type="entry name" value="HTH_ARAC_FAMILY_2"/>
    <property type="match status" value="1"/>
</dbReference>
<keyword evidence="3" id="KW-0804">Transcription</keyword>
<name>A0A4Q2KAN9_9FIRM</name>
<dbReference type="SMART" id="SM00342">
    <property type="entry name" value="HTH_ARAC"/>
    <property type="match status" value="1"/>
</dbReference>
<dbReference type="RefSeq" id="WP_129224610.1">
    <property type="nucleotide sequence ID" value="NZ_SDOZ01000002.1"/>
</dbReference>
<dbReference type="EMBL" id="SDOZ01000002">
    <property type="protein sequence ID" value="RXZ61694.1"/>
    <property type="molecule type" value="Genomic_DNA"/>
</dbReference>
<sequence length="271" mass="31513">MNQHNPGDLYHPLTYAVSFEVNEKHCHTSWEFTIILRGSAKSFINEKAYFVQRGSFFLSKPGDWHYFRVTDKKNYEHRDLYLGDDEMKKVCGALSPDLYERLTVGSRECPVVQLGEELLTILDRKLRLLQLANPDDITENDRIVQKSLAAFMLGILFENEKNSKYPPWLTNVLTEMNSYRIICGPLENVVTLTDYSHEHLTREFKKYVGVSPIEYLIRQKMNYAALLLRQTDKSVLQISSQIGYDSLSYFISQFKKRFGASPGQYRKKGKN</sequence>
<dbReference type="Gene3D" id="2.60.120.10">
    <property type="entry name" value="Jelly Rolls"/>
    <property type="match status" value="1"/>
</dbReference>
<keyword evidence="6" id="KW-1185">Reference proteome</keyword>
<evidence type="ECO:0000256" key="1">
    <source>
        <dbReference type="ARBA" id="ARBA00023015"/>
    </source>
</evidence>
<feature type="domain" description="HTH araC/xylS-type" evidence="4">
    <location>
        <begin position="186"/>
        <end position="268"/>
    </location>
</feature>
<gene>
    <name evidence="5" type="ORF">ESZ91_04705</name>
</gene>
<dbReference type="GO" id="GO:0043565">
    <property type="term" value="F:sequence-specific DNA binding"/>
    <property type="evidence" value="ECO:0007669"/>
    <property type="project" value="InterPro"/>
</dbReference>
<dbReference type="Proteomes" id="UP000291269">
    <property type="component" value="Unassembled WGS sequence"/>
</dbReference>
<reference evidence="5 6" key="1">
    <citation type="journal article" date="2019" name="Gut">
        <title>Antibiotics-induced monodominance of a novel gut bacterial order.</title>
        <authorList>
            <person name="Hildebrand F."/>
            <person name="Moitinho-Silva L."/>
            <person name="Blasche S."/>
            <person name="Jahn M.T."/>
            <person name="Gossmann T.I."/>
            <person name="Heuerta-Cepas J."/>
            <person name="Hercog R."/>
            <person name="Luetge M."/>
            <person name="Bahram M."/>
            <person name="Pryszlak A."/>
            <person name="Alves R.J."/>
            <person name="Waszak S.M."/>
            <person name="Zhu A."/>
            <person name="Ye L."/>
            <person name="Costea P.I."/>
            <person name="Aalvink S."/>
            <person name="Belzer C."/>
            <person name="Forslund S.K."/>
            <person name="Sunagawa S."/>
            <person name="Hentschel U."/>
            <person name="Merten C."/>
            <person name="Patil K.R."/>
            <person name="Benes V."/>
            <person name="Bork P."/>
        </authorList>
    </citation>
    <scope>NUCLEOTIDE SEQUENCE [LARGE SCALE GENOMIC DNA]</scope>
    <source>
        <strain evidence="5 6">HDS1380</strain>
    </source>
</reference>
<dbReference type="SUPFAM" id="SSF51215">
    <property type="entry name" value="Regulatory protein AraC"/>
    <property type="match status" value="1"/>
</dbReference>